<dbReference type="EC" id="3.1.3.48" evidence="2"/>
<evidence type="ECO:0000256" key="3">
    <source>
        <dbReference type="ARBA" id="ARBA00022801"/>
    </source>
</evidence>
<keyword evidence="3" id="KW-0378">Hydrolase</keyword>
<name>A0A133KER4_9FIRM</name>
<dbReference type="GO" id="GO:0004725">
    <property type="term" value="F:protein tyrosine phosphatase activity"/>
    <property type="evidence" value="ECO:0007669"/>
    <property type="project" value="UniProtKB-EC"/>
</dbReference>
<comment type="caution">
    <text evidence="6">The sequence shown here is derived from an EMBL/GenBank/DDBJ whole genome shotgun (WGS) entry which is preliminary data.</text>
</comment>
<keyword evidence="4" id="KW-0904">Protein phosphatase</keyword>
<keyword evidence="7" id="KW-1185">Reference proteome</keyword>
<dbReference type="SUPFAM" id="SSF89550">
    <property type="entry name" value="PHP domain-like"/>
    <property type="match status" value="1"/>
</dbReference>
<dbReference type="Pfam" id="PF19567">
    <property type="entry name" value="CpsB_CapC"/>
    <property type="match status" value="1"/>
</dbReference>
<sequence length="258" mass="30325">MIDIHNHIVYGVDDGSRSIDESLAMVDLYMKSGFSEIIATSHFDRSRYMVDASEIRDKVSILNEKIKEKGLDFKIYPGHEIQVEVGMEKKLASGELLRLNDTRYVLCELSFVNKPNFLKDLFYNLQLDGYVPIIAHAERYPYVARDIDWLIDFIKMGALIQVNYSSIKSNYETIKSLLERNMVHLIATDAHQSEWRNPYINEYKEEILKIVSEDKFYKLSTSNPSLVLRDQFIPSEHEKILINNKKEKRSIFSFWRRR</sequence>
<dbReference type="STRING" id="33036.HMPREF3200_00978"/>
<evidence type="ECO:0000256" key="2">
    <source>
        <dbReference type="ARBA" id="ARBA00013064"/>
    </source>
</evidence>
<comment type="catalytic activity">
    <reaction evidence="5">
        <text>O-phospho-L-tyrosyl-[protein] + H2O = L-tyrosyl-[protein] + phosphate</text>
        <dbReference type="Rhea" id="RHEA:10684"/>
        <dbReference type="Rhea" id="RHEA-COMP:10136"/>
        <dbReference type="Rhea" id="RHEA-COMP:20101"/>
        <dbReference type="ChEBI" id="CHEBI:15377"/>
        <dbReference type="ChEBI" id="CHEBI:43474"/>
        <dbReference type="ChEBI" id="CHEBI:46858"/>
        <dbReference type="ChEBI" id="CHEBI:61978"/>
        <dbReference type="EC" id="3.1.3.48"/>
    </reaction>
</comment>
<dbReference type="InterPro" id="IPR016667">
    <property type="entry name" value="Caps_polysacc_synth_CpsB/CapC"/>
</dbReference>
<evidence type="ECO:0000313" key="6">
    <source>
        <dbReference type="EMBL" id="KWZ78053.1"/>
    </source>
</evidence>
<protein>
    <recommendedName>
        <fullName evidence="2">protein-tyrosine-phosphatase</fullName>
        <ecNumber evidence="2">3.1.3.48</ecNumber>
    </recommendedName>
</protein>
<dbReference type="PANTHER" id="PTHR39181:SF1">
    <property type="entry name" value="TYROSINE-PROTEIN PHOSPHATASE YWQE"/>
    <property type="match status" value="1"/>
</dbReference>
<dbReference type="OrthoDB" id="9788539at2"/>
<proteinExistence type="inferred from homology"/>
<evidence type="ECO:0000256" key="1">
    <source>
        <dbReference type="ARBA" id="ARBA00005750"/>
    </source>
</evidence>
<dbReference type="Gene3D" id="3.20.20.140">
    <property type="entry name" value="Metal-dependent hydrolases"/>
    <property type="match status" value="1"/>
</dbReference>
<reference evidence="7" key="1">
    <citation type="submission" date="2016-01" db="EMBL/GenBank/DDBJ databases">
        <authorList>
            <person name="Mitreva M."/>
            <person name="Pepin K.H."/>
            <person name="Mihindukulasuriya K.A."/>
            <person name="Fulton R."/>
            <person name="Fronick C."/>
            <person name="O'Laughlin M."/>
            <person name="Miner T."/>
            <person name="Herter B."/>
            <person name="Rosa B.A."/>
            <person name="Cordes M."/>
            <person name="Tomlinson C."/>
            <person name="Wollam A."/>
            <person name="Palsikar V.B."/>
            <person name="Mardis E.R."/>
            <person name="Wilson R.K."/>
        </authorList>
    </citation>
    <scope>NUCLEOTIDE SEQUENCE [LARGE SCALE GENOMIC DNA]</scope>
    <source>
        <strain evidence="7">MJR8151</strain>
    </source>
</reference>
<evidence type="ECO:0000256" key="4">
    <source>
        <dbReference type="ARBA" id="ARBA00022912"/>
    </source>
</evidence>
<comment type="similarity">
    <text evidence="1">Belongs to the metallo-dependent hydrolases superfamily. CpsB/CapC family.</text>
</comment>
<dbReference type="AlphaFoldDB" id="A0A133KER4"/>
<dbReference type="PANTHER" id="PTHR39181">
    <property type="entry name" value="TYROSINE-PROTEIN PHOSPHATASE YWQE"/>
    <property type="match status" value="1"/>
</dbReference>
<dbReference type="InterPro" id="IPR016195">
    <property type="entry name" value="Pol/histidinol_Pase-like"/>
</dbReference>
<evidence type="ECO:0000256" key="5">
    <source>
        <dbReference type="ARBA" id="ARBA00051722"/>
    </source>
</evidence>
<dbReference type="GO" id="GO:0030145">
    <property type="term" value="F:manganese ion binding"/>
    <property type="evidence" value="ECO:0007669"/>
    <property type="project" value="InterPro"/>
</dbReference>
<organism evidence="6 7">
    <name type="scientific">Anaerococcus tetradius</name>
    <dbReference type="NCBI Taxonomy" id="33036"/>
    <lineage>
        <taxon>Bacteria</taxon>
        <taxon>Bacillati</taxon>
        <taxon>Bacillota</taxon>
        <taxon>Tissierellia</taxon>
        <taxon>Tissierellales</taxon>
        <taxon>Peptoniphilaceae</taxon>
        <taxon>Anaerococcus</taxon>
    </lineage>
</organism>
<dbReference type="PIRSF" id="PIRSF016557">
    <property type="entry name" value="Caps_synth_CpsB"/>
    <property type="match status" value="1"/>
</dbReference>
<evidence type="ECO:0000313" key="7">
    <source>
        <dbReference type="Proteomes" id="UP000070383"/>
    </source>
</evidence>
<dbReference type="PATRIC" id="fig|33036.3.peg.970"/>
<gene>
    <name evidence="6" type="ORF">HMPREF3200_00978</name>
</gene>
<dbReference type="EMBL" id="LRPM01000035">
    <property type="protein sequence ID" value="KWZ78053.1"/>
    <property type="molecule type" value="Genomic_DNA"/>
</dbReference>
<dbReference type="Proteomes" id="UP000070383">
    <property type="component" value="Unassembled WGS sequence"/>
</dbReference>
<accession>A0A133KER4</accession>
<dbReference type="RefSeq" id="WP_004837271.1">
    <property type="nucleotide sequence ID" value="NZ_CAMPUE010000002.1"/>
</dbReference>